<dbReference type="PANTHER" id="PTHR33112:SF16">
    <property type="entry name" value="HETEROKARYON INCOMPATIBILITY DOMAIN-CONTAINING PROTEIN"/>
    <property type="match status" value="1"/>
</dbReference>
<dbReference type="Pfam" id="PF06985">
    <property type="entry name" value="HET"/>
    <property type="match status" value="1"/>
</dbReference>
<keyword evidence="3" id="KW-1185">Reference proteome</keyword>
<gene>
    <name evidence="2" type="ORF">FB567DRAFT_626566</name>
</gene>
<dbReference type="AlphaFoldDB" id="A0A8K0RD13"/>
<organism evidence="2 3">
    <name type="scientific">Paraphoma chrysanthemicola</name>
    <dbReference type="NCBI Taxonomy" id="798071"/>
    <lineage>
        <taxon>Eukaryota</taxon>
        <taxon>Fungi</taxon>
        <taxon>Dikarya</taxon>
        <taxon>Ascomycota</taxon>
        <taxon>Pezizomycotina</taxon>
        <taxon>Dothideomycetes</taxon>
        <taxon>Pleosporomycetidae</taxon>
        <taxon>Pleosporales</taxon>
        <taxon>Pleosporineae</taxon>
        <taxon>Phaeosphaeriaceae</taxon>
        <taxon>Paraphoma</taxon>
    </lineage>
</organism>
<dbReference type="PANTHER" id="PTHR33112">
    <property type="entry name" value="DOMAIN PROTEIN, PUTATIVE-RELATED"/>
    <property type="match status" value="1"/>
</dbReference>
<accession>A0A8K0RD13</accession>
<dbReference type="Proteomes" id="UP000813461">
    <property type="component" value="Unassembled WGS sequence"/>
</dbReference>
<comment type="caution">
    <text evidence="2">The sequence shown here is derived from an EMBL/GenBank/DDBJ whole genome shotgun (WGS) entry which is preliminary data.</text>
</comment>
<evidence type="ECO:0000259" key="1">
    <source>
        <dbReference type="Pfam" id="PF06985"/>
    </source>
</evidence>
<dbReference type="InterPro" id="IPR010730">
    <property type="entry name" value="HET"/>
</dbReference>
<protein>
    <submittedName>
        <fullName evidence="2">Heterokaryon incompatibility protein-domain-containing protein</fullName>
    </submittedName>
</protein>
<evidence type="ECO:0000313" key="3">
    <source>
        <dbReference type="Proteomes" id="UP000813461"/>
    </source>
</evidence>
<reference evidence="2" key="1">
    <citation type="journal article" date="2021" name="Nat. Commun.">
        <title>Genetic determinants of endophytism in the Arabidopsis root mycobiome.</title>
        <authorList>
            <person name="Mesny F."/>
            <person name="Miyauchi S."/>
            <person name="Thiergart T."/>
            <person name="Pickel B."/>
            <person name="Atanasova L."/>
            <person name="Karlsson M."/>
            <person name="Huettel B."/>
            <person name="Barry K.W."/>
            <person name="Haridas S."/>
            <person name="Chen C."/>
            <person name="Bauer D."/>
            <person name="Andreopoulos W."/>
            <person name="Pangilinan J."/>
            <person name="LaButti K."/>
            <person name="Riley R."/>
            <person name="Lipzen A."/>
            <person name="Clum A."/>
            <person name="Drula E."/>
            <person name="Henrissat B."/>
            <person name="Kohler A."/>
            <person name="Grigoriev I.V."/>
            <person name="Martin F.M."/>
            <person name="Hacquard S."/>
        </authorList>
    </citation>
    <scope>NUCLEOTIDE SEQUENCE</scope>
    <source>
        <strain evidence="2">MPI-SDFR-AT-0120</strain>
    </source>
</reference>
<proteinExistence type="predicted"/>
<sequence length="707" mass="79409">MMEPVLTLCEYCCILFSHKSFNVDNESETTVASFLHVDTLPELLRLRKNSDSGCAFCAELRRRITAHDWPDNARELRIGPAMLIHESMWETLEPEQEGISMIEVPVASDAAARILLRFDIFAAPGSYASTQMRVRRRPPSNDRTSPEGIARVRELISDCTDGHWQCNQGDKGFWPTRLIDVGPTDGSRLAKLVKTSGVPSKYLALSHCWGLPGLGIRTLKTTSATIASHMIGIPLKSMPRNFQDAVFMTRALGVRYIWIDSLCIVQDSRDDWAAEGSQMDKIYKSAWLTLAATSASTSEDGFLDYQLRDRSFTIPLQHCQSPMEITLQARNNDHIVARFMETRNSSRLEPDIDESTWNSRGWTLQERHLSQRILHFSRTQIFWECRRGFASECGTRIKQLPISITRAYGAGDSSDESDSETRSVDEYSSIEVGHDLTKSEDVPVHSKSSLASAAWPSESINVRAGLYDWWFTVLADYSNRKLTFTSDKFPAISGLAKEVNNTLSNITGKGDQYVAGLWIAALPECLLWVPVQPTREGASDTFRAPSWSWACCNGPFIPSLSSWPNLRPESNTIDYVGHDCELETSNQYGSVKHAVLRIRAGLIRVKASYSCIPDGNDGRYNVTLVDSKEEFGVMTFDHLQDTKLQGQHHALYAMQVKVQCEFMRGHSGLVVRSANAPDTYKRIGVFSLDEQHLQILSEVERNIITLV</sequence>
<evidence type="ECO:0000313" key="2">
    <source>
        <dbReference type="EMBL" id="KAH7090617.1"/>
    </source>
</evidence>
<feature type="domain" description="Heterokaryon incompatibility" evidence="1">
    <location>
        <begin position="202"/>
        <end position="366"/>
    </location>
</feature>
<dbReference type="EMBL" id="JAGMVJ010000005">
    <property type="protein sequence ID" value="KAH7090617.1"/>
    <property type="molecule type" value="Genomic_DNA"/>
</dbReference>
<name>A0A8K0RD13_9PLEO</name>
<dbReference type="OrthoDB" id="2958217at2759"/>